<protein>
    <submittedName>
        <fullName evidence="2">Uncharacterized protein</fullName>
    </submittedName>
</protein>
<keyword evidence="3" id="KW-1185">Reference proteome</keyword>
<dbReference type="EMBL" id="JBHUGS010000001">
    <property type="protein sequence ID" value="MFD1949293.1"/>
    <property type="molecule type" value="Genomic_DNA"/>
</dbReference>
<sequence>MSVRLYTALLIAAASVPAFAAAPVEAPITRSPELDKLIGNRVAGAPVDCIDLPRARSSETVSNPDTIVYRVGQSLYVNQPAGGCGFRFDPIIVSRTPSTRLCRGDIITAVDRASRMQQGSCGLGMFTPYAKAK</sequence>
<feature type="chain" id="PRO_5045064620" evidence="1">
    <location>
        <begin position="21"/>
        <end position="133"/>
    </location>
</feature>
<name>A0ABW4TTG5_9SPHN</name>
<evidence type="ECO:0000313" key="3">
    <source>
        <dbReference type="Proteomes" id="UP001597400"/>
    </source>
</evidence>
<organism evidence="2 3">
    <name type="scientific">Sphingomonas arantia</name>
    <dbReference type="NCBI Taxonomy" id="1460676"/>
    <lineage>
        <taxon>Bacteria</taxon>
        <taxon>Pseudomonadati</taxon>
        <taxon>Pseudomonadota</taxon>
        <taxon>Alphaproteobacteria</taxon>
        <taxon>Sphingomonadales</taxon>
        <taxon>Sphingomonadaceae</taxon>
        <taxon>Sphingomonas</taxon>
    </lineage>
</organism>
<keyword evidence="1" id="KW-0732">Signal</keyword>
<accession>A0ABW4TTG5</accession>
<feature type="signal peptide" evidence="1">
    <location>
        <begin position="1"/>
        <end position="20"/>
    </location>
</feature>
<evidence type="ECO:0000313" key="2">
    <source>
        <dbReference type="EMBL" id="MFD1949293.1"/>
    </source>
</evidence>
<gene>
    <name evidence="2" type="ORF">ACFSGX_00755</name>
</gene>
<reference evidence="3" key="1">
    <citation type="journal article" date="2019" name="Int. J. Syst. Evol. Microbiol.">
        <title>The Global Catalogue of Microorganisms (GCM) 10K type strain sequencing project: providing services to taxonomists for standard genome sequencing and annotation.</title>
        <authorList>
            <consortium name="The Broad Institute Genomics Platform"/>
            <consortium name="The Broad Institute Genome Sequencing Center for Infectious Disease"/>
            <person name="Wu L."/>
            <person name="Ma J."/>
        </authorList>
    </citation>
    <scope>NUCLEOTIDE SEQUENCE [LARGE SCALE GENOMIC DNA]</scope>
    <source>
        <strain evidence="3">CGMCC 1.12702</strain>
    </source>
</reference>
<dbReference type="RefSeq" id="WP_380926728.1">
    <property type="nucleotide sequence ID" value="NZ_JBHUGS010000001.1"/>
</dbReference>
<comment type="caution">
    <text evidence="2">The sequence shown here is derived from an EMBL/GenBank/DDBJ whole genome shotgun (WGS) entry which is preliminary data.</text>
</comment>
<proteinExistence type="predicted"/>
<dbReference type="Proteomes" id="UP001597400">
    <property type="component" value="Unassembled WGS sequence"/>
</dbReference>
<evidence type="ECO:0000256" key="1">
    <source>
        <dbReference type="SAM" id="SignalP"/>
    </source>
</evidence>